<dbReference type="OrthoDB" id="9775224at2"/>
<dbReference type="InterPro" id="IPR027417">
    <property type="entry name" value="P-loop_NTPase"/>
</dbReference>
<dbReference type="Proteomes" id="UP000316612">
    <property type="component" value="Unassembled WGS sequence"/>
</dbReference>
<dbReference type="SUPFAM" id="SSF52540">
    <property type="entry name" value="P-loop containing nucleoside triphosphate hydrolases"/>
    <property type="match status" value="1"/>
</dbReference>
<dbReference type="EMBL" id="BJNY01000022">
    <property type="protein sequence ID" value="GED07568.1"/>
    <property type="molecule type" value="Genomic_DNA"/>
</dbReference>
<evidence type="ECO:0000256" key="1">
    <source>
        <dbReference type="ARBA" id="ARBA00022679"/>
    </source>
</evidence>
<sequence length="287" mass="33345">MSSYPANLIKCLRADPGIRLEQRATKNPDWWPEDAPQDKKQAASRMKELAGELSDLQERLFAEALQDELEDSVLLILQGMDTSGKGGIVRHVMGMLDPQGVEHYAFKAPSPEERSHDFLWRVEKRLPARGRIGVFDRSHYEDVLIHRVQKLSTEAQVESRYGKIVDFEKRLRDRAIHPIKIMLHISKDEQFARLSERLERPDKYWKYAASDVEDRLLWDDYQKAYQIAINRTDTESAPWFVIPADQKWRARLCVAELLLAQLRQINPQWPAAKFDVAAEKTRLEAAR</sequence>
<protein>
    <recommendedName>
        <fullName evidence="3">Polyphosphate kinase-2-related domain-containing protein</fullName>
    </recommendedName>
</protein>
<feature type="domain" description="Polyphosphate kinase-2-related" evidence="3">
    <location>
        <begin position="38"/>
        <end position="266"/>
    </location>
</feature>
<evidence type="ECO:0000256" key="2">
    <source>
        <dbReference type="ARBA" id="ARBA00022777"/>
    </source>
</evidence>
<dbReference type="InterPro" id="IPR022300">
    <property type="entry name" value="PPK2-rel_1"/>
</dbReference>
<keyword evidence="5" id="KW-1185">Reference proteome</keyword>
<dbReference type="GO" id="GO:0006797">
    <property type="term" value="P:polyphosphate metabolic process"/>
    <property type="evidence" value="ECO:0007669"/>
    <property type="project" value="InterPro"/>
</dbReference>
<organism evidence="4 5">
    <name type="scientific">Glutamicibacter uratoxydans</name>
    <name type="common">Arthrobacter uratoxydans</name>
    <dbReference type="NCBI Taxonomy" id="43667"/>
    <lineage>
        <taxon>Bacteria</taxon>
        <taxon>Bacillati</taxon>
        <taxon>Actinomycetota</taxon>
        <taxon>Actinomycetes</taxon>
        <taxon>Micrococcales</taxon>
        <taxon>Micrococcaceae</taxon>
        <taxon>Glutamicibacter</taxon>
    </lineage>
</organism>
<evidence type="ECO:0000313" key="5">
    <source>
        <dbReference type="Proteomes" id="UP000316612"/>
    </source>
</evidence>
<dbReference type="PANTHER" id="PTHR34383">
    <property type="entry name" value="POLYPHOSPHATE:AMP PHOSPHOTRANSFERASE-RELATED"/>
    <property type="match status" value="1"/>
</dbReference>
<dbReference type="AlphaFoldDB" id="A0A4Y4DW09"/>
<evidence type="ECO:0000259" key="3">
    <source>
        <dbReference type="Pfam" id="PF03976"/>
    </source>
</evidence>
<dbReference type="Gene3D" id="3.40.50.300">
    <property type="entry name" value="P-loop containing nucleotide triphosphate hydrolases"/>
    <property type="match status" value="1"/>
</dbReference>
<dbReference type="GO" id="GO:0008976">
    <property type="term" value="F:polyphosphate kinase activity"/>
    <property type="evidence" value="ECO:0007669"/>
    <property type="project" value="InterPro"/>
</dbReference>
<reference evidence="4 5" key="1">
    <citation type="submission" date="2019-06" db="EMBL/GenBank/DDBJ databases">
        <title>Whole genome shotgun sequence of Glutamicibacter uratoxydans NBRC 15515.</title>
        <authorList>
            <person name="Hosoyama A."/>
            <person name="Uohara A."/>
            <person name="Ohji S."/>
            <person name="Ichikawa N."/>
        </authorList>
    </citation>
    <scope>NUCLEOTIDE SEQUENCE [LARGE SCALE GENOMIC DNA]</scope>
    <source>
        <strain evidence="4 5">NBRC 15515</strain>
    </source>
</reference>
<dbReference type="PIRSF" id="PIRSF028756">
    <property type="entry name" value="PPK2_prd"/>
    <property type="match status" value="1"/>
</dbReference>
<dbReference type="RefSeq" id="WP_141366810.1">
    <property type="nucleotide sequence ID" value="NZ_BAAAJL010000010.1"/>
</dbReference>
<dbReference type="NCBIfam" id="TIGR03709">
    <property type="entry name" value="PPK2_rel_1"/>
    <property type="match status" value="1"/>
</dbReference>
<accession>A0A4Y4DW09</accession>
<proteinExistence type="predicted"/>
<keyword evidence="2" id="KW-0418">Kinase</keyword>
<dbReference type="InterPro" id="IPR016898">
    <property type="entry name" value="Polyphosphate_phosphotransfera"/>
</dbReference>
<name>A0A4Y4DW09_GLUUR</name>
<dbReference type="Pfam" id="PF03976">
    <property type="entry name" value="PPK2"/>
    <property type="match status" value="1"/>
</dbReference>
<dbReference type="InterPro" id="IPR022488">
    <property type="entry name" value="PPK2-related"/>
</dbReference>
<dbReference type="PANTHER" id="PTHR34383:SF3">
    <property type="entry name" value="POLYPHOSPHATE:AMP PHOSPHOTRANSFERASE"/>
    <property type="match status" value="1"/>
</dbReference>
<gene>
    <name evidence="4" type="ORF">AUR04nite_31000</name>
</gene>
<keyword evidence="1" id="KW-0808">Transferase</keyword>
<evidence type="ECO:0000313" key="4">
    <source>
        <dbReference type="EMBL" id="GED07568.1"/>
    </source>
</evidence>
<comment type="caution">
    <text evidence="4">The sequence shown here is derived from an EMBL/GenBank/DDBJ whole genome shotgun (WGS) entry which is preliminary data.</text>
</comment>